<dbReference type="Proteomes" id="UP001221757">
    <property type="component" value="Unassembled WGS sequence"/>
</dbReference>
<dbReference type="AlphaFoldDB" id="A0AAD7CYX2"/>
<name>A0AAD7CYX2_MYCRO</name>
<organism evidence="1 2">
    <name type="scientific">Mycena rosella</name>
    <name type="common">Pink bonnet</name>
    <name type="synonym">Agaricus rosellus</name>
    <dbReference type="NCBI Taxonomy" id="1033263"/>
    <lineage>
        <taxon>Eukaryota</taxon>
        <taxon>Fungi</taxon>
        <taxon>Dikarya</taxon>
        <taxon>Basidiomycota</taxon>
        <taxon>Agaricomycotina</taxon>
        <taxon>Agaricomycetes</taxon>
        <taxon>Agaricomycetidae</taxon>
        <taxon>Agaricales</taxon>
        <taxon>Marasmiineae</taxon>
        <taxon>Mycenaceae</taxon>
        <taxon>Mycena</taxon>
    </lineage>
</organism>
<comment type="caution">
    <text evidence="1">The sequence shown here is derived from an EMBL/GenBank/DDBJ whole genome shotgun (WGS) entry which is preliminary data.</text>
</comment>
<reference evidence="1" key="1">
    <citation type="submission" date="2023-03" db="EMBL/GenBank/DDBJ databases">
        <title>Massive genome expansion in bonnet fungi (Mycena s.s.) driven by repeated elements and novel gene families across ecological guilds.</title>
        <authorList>
            <consortium name="Lawrence Berkeley National Laboratory"/>
            <person name="Harder C.B."/>
            <person name="Miyauchi S."/>
            <person name="Viragh M."/>
            <person name="Kuo A."/>
            <person name="Thoen E."/>
            <person name="Andreopoulos B."/>
            <person name="Lu D."/>
            <person name="Skrede I."/>
            <person name="Drula E."/>
            <person name="Henrissat B."/>
            <person name="Morin E."/>
            <person name="Kohler A."/>
            <person name="Barry K."/>
            <person name="LaButti K."/>
            <person name="Morin E."/>
            <person name="Salamov A."/>
            <person name="Lipzen A."/>
            <person name="Mereny Z."/>
            <person name="Hegedus B."/>
            <person name="Baldrian P."/>
            <person name="Stursova M."/>
            <person name="Weitz H."/>
            <person name="Taylor A."/>
            <person name="Grigoriev I.V."/>
            <person name="Nagy L.G."/>
            <person name="Martin F."/>
            <person name="Kauserud H."/>
        </authorList>
    </citation>
    <scope>NUCLEOTIDE SEQUENCE</scope>
    <source>
        <strain evidence="1">CBHHK067</strain>
    </source>
</reference>
<keyword evidence="2" id="KW-1185">Reference proteome</keyword>
<sequence>MTLPVVEKALREFLGDKFSVNSLWRMTLDRLIGCEDGDEALNVLTQAQSQVSGSTPALPSPPPQLVSMENDLMNKITILHQRKRITTSGMPTIDDLVDPADEHDVGQSEFDFQTDEQIVDAVRHEEAIARGDVMDVDDSDNEGEEETPDLSTAEILELCQKLEKACLMKGEPDQSMALTGHLRQFHANIRREEFLGAKQITLAEAWGRKAN</sequence>
<evidence type="ECO:0000313" key="1">
    <source>
        <dbReference type="EMBL" id="KAJ7670535.1"/>
    </source>
</evidence>
<protein>
    <submittedName>
        <fullName evidence="1">Uncharacterized protein</fullName>
    </submittedName>
</protein>
<dbReference type="EMBL" id="JARKIE010000179">
    <property type="protein sequence ID" value="KAJ7670535.1"/>
    <property type="molecule type" value="Genomic_DNA"/>
</dbReference>
<gene>
    <name evidence="1" type="ORF">B0H17DRAFT_1141764</name>
</gene>
<evidence type="ECO:0000313" key="2">
    <source>
        <dbReference type="Proteomes" id="UP001221757"/>
    </source>
</evidence>
<accession>A0AAD7CYX2</accession>
<proteinExistence type="predicted"/>